<dbReference type="InterPro" id="IPR057776">
    <property type="entry name" value="UTP23_sensor"/>
</dbReference>
<dbReference type="PANTHER" id="PTHR12416">
    <property type="entry name" value="RRNA-PROCESSING PROTEIN UTP23 HOMOLOG"/>
    <property type="match status" value="1"/>
</dbReference>
<dbReference type="Pfam" id="PF04900">
    <property type="entry name" value="Fcf1"/>
    <property type="match status" value="1"/>
</dbReference>
<comment type="caution">
    <text evidence="4">The sequence shown here is derived from an EMBL/GenBank/DDBJ whole genome shotgun (WGS) entry which is preliminary data.</text>
</comment>
<organism evidence="4 5">
    <name type="scientific">Elysia marginata</name>
    <dbReference type="NCBI Taxonomy" id="1093978"/>
    <lineage>
        <taxon>Eukaryota</taxon>
        <taxon>Metazoa</taxon>
        <taxon>Spiralia</taxon>
        <taxon>Lophotrochozoa</taxon>
        <taxon>Mollusca</taxon>
        <taxon>Gastropoda</taxon>
        <taxon>Heterobranchia</taxon>
        <taxon>Euthyneura</taxon>
        <taxon>Panpulmonata</taxon>
        <taxon>Sacoglossa</taxon>
        <taxon>Placobranchoidea</taxon>
        <taxon>Plakobranchidae</taxon>
        <taxon>Elysia</taxon>
    </lineage>
</organism>
<feature type="domain" description="UTP23 sensor motif region" evidence="3">
    <location>
        <begin position="118"/>
        <end position="135"/>
    </location>
</feature>
<keyword evidence="1" id="KW-0539">Nucleus</keyword>
<feature type="region of interest" description="Disordered" evidence="2">
    <location>
        <begin position="142"/>
        <end position="173"/>
    </location>
</feature>
<gene>
    <name evidence="4" type="ORF">ElyMa_003695000</name>
</gene>
<dbReference type="Pfam" id="PF24779">
    <property type="entry name" value="UTP23_sensor"/>
    <property type="match status" value="1"/>
</dbReference>
<dbReference type="InterPro" id="IPR006984">
    <property type="entry name" value="Fcf1/UTP23"/>
</dbReference>
<dbReference type="AlphaFoldDB" id="A0AAV4F0S4"/>
<dbReference type="Gene3D" id="3.40.50.1010">
    <property type="entry name" value="5'-nuclease"/>
    <property type="match status" value="1"/>
</dbReference>
<accession>A0AAV4F0S4</accession>
<evidence type="ECO:0000259" key="3">
    <source>
        <dbReference type="Pfam" id="PF24779"/>
    </source>
</evidence>
<dbReference type="EMBL" id="BMAT01007572">
    <property type="protein sequence ID" value="GFR66973.1"/>
    <property type="molecule type" value="Genomic_DNA"/>
</dbReference>
<feature type="compositionally biased region" description="Basic residues" evidence="2">
    <location>
        <begin position="151"/>
        <end position="164"/>
    </location>
</feature>
<sequence length="173" mass="19548">MRSLLYGPYKVLSQYDILECPHSWFKGSTKCLRKIAVRERGRIILATQDEELATSVREHHIPLLHISHNSINLEAPSATAKDFAVDKTSQKLTLSRKQEVTIAKLKQEMGLPAEVELKKKKKKKGVNPLSCKKKKTVFHGVVNGGVENASKKSRRKRKKIKMPSHVKDALLNS</sequence>
<protein>
    <submittedName>
        <fullName evidence="4">rRNA-processing protein UTP23 homolog</fullName>
    </submittedName>
</protein>
<proteinExistence type="predicted"/>
<name>A0AAV4F0S4_9GAST</name>
<dbReference type="GO" id="GO:0032040">
    <property type="term" value="C:small-subunit processome"/>
    <property type="evidence" value="ECO:0007669"/>
    <property type="project" value="InterPro"/>
</dbReference>
<reference evidence="4 5" key="1">
    <citation type="journal article" date="2021" name="Elife">
        <title>Chloroplast acquisition without the gene transfer in kleptoplastic sea slugs, Plakobranchus ocellatus.</title>
        <authorList>
            <person name="Maeda T."/>
            <person name="Takahashi S."/>
            <person name="Yoshida T."/>
            <person name="Shimamura S."/>
            <person name="Takaki Y."/>
            <person name="Nagai Y."/>
            <person name="Toyoda A."/>
            <person name="Suzuki Y."/>
            <person name="Arimoto A."/>
            <person name="Ishii H."/>
            <person name="Satoh N."/>
            <person name="Nishiyama T."/>
            <person name="Hasebe M."/>
            <person name="Maruyama T."/>
            <person name="Minagawa J."/>
            <person name="Obokata J."/>
            <person name="Shigenobu S."/>
        </authorList>
    </citation>
    <scope>NUCLEOTIDE SEQUENCE [LARGE SCALE GENOMIC DNA]</scope>
</reference>
<dbReference type="Proteomes" id="UP000762676">
    <property type="component" value="Unassembled WGS sequence"/>
</dbReference>
<evidence type="ECO:0000256" key="1">
    <source>
        <dbReference type="ARBA" id="ARBA00023242"/>
    </source>
</evidence>
<evidence type="ECO:0000313" key="4">
    <source>
        <dbReference type="EMBL" id="GFR66973.1"/>
    </source>
</evidence>
<evidence type="ECO:0000313" key="5">
    <source>
        <dbReference type="Proteomes" id="UP000762676"/>
    </source>
</evidence>
<evidence type="ECO:0000256" key="2">
    <source>
        <dbReference type="SAM" id="MobiDB-lite"/>
    </source>
</evidence>
<keyword evidence="5" id="KW-1185">Reference proteome</keyword>